<feature type="compositionally biased region" description="Polar residues" evidence="1">
    <location>
        <begin position="74"/>
        <end position="88"/>
    </location>
</feature>
<dbReference type="AlphaFoldDB" id="A0A6A6B0V7"/>
<dbReference type="RefSeq" id="XP_033392079.1">
    <property type="nucleotide sequence ID" value="XM_033543640.1"/>
</dbReference>
<reference evidence="2" key="1">
    <citation type="journal article" date="2020" name="Stud. Mycol.">
        <title>101 Dothideomycetes genomes: a test case for predicting lifestyles and emergence of pathogens.</title>
        <authorList>
            <person name="Haridas S."/>
            <person name="Albert R."/>
            <person name="Binder M."/>
            <person name="Bloem J."/>
            <person name="Labutti K."/>
            <person name="Salamov A."/>
            <person name="Andreopoulos B."/>
            <person name="Baker S."/>
            <person name="Barry K."/>
            <person name="Bills G."/>
            <person name="Bluhm B."/>
            <person name="Cannon C."/>
            <person name="Castanera R."/>
            <person name="Culley D."/>
            <person name="Daum C."/>
            <person name="Ezra D."/>
            <person name="Gonzalez J."/>
            <person name="Henrissat B."/>
            <person name="Kuo A."/>
            <person name="Liang C."/>
            <person name="Lipzen A."/>
            <person name="Lutzoni F."/>
            <person name="Magnuson J."/>
            <person name="Mondo S."/>
            <person name="Nolan M."/>
            <person name="Ohm R."/>
            <person name="Pangilinan J."/>
            <person name="Park H.-J."/>
            <person name="Ramirez L."/>
            <person name="Alfaro M."/>
            <person name="Sun H."/>
            <person name="Tritt A."/>
            <person name="Yoshinaga Y."/>
            <person name="Zwiers L.-H."/>
            <person name="Turgeon B."/>
            <person name="Goodwin S."/>
            <person name="Spatafora J."/>
            <person name="Crous P."/>
            <person name="Grigoriev I."/>
        </authorList>
    </citation>
    <scope>NUCLEOTIDE SEQUENCE</scope>
    <source>
        <strain evidence="2">CBS 121167</strain>
    </source>
</reference>
<protein>
    <submittedName>
        <fullName evidence="2">Uncharacterized protein</fullName>
    </submittedName>
</protein>
<feature type="region of interest" description="Disordered" evidence="1">
    <location>
        <begin position="122"/>
        <end position="142"/>
    </location>
</feature>
<evidence type="ECO:0000313" key="2">
    <source>
        <dbReference type="EMBL" id="KAF2136361.1"/>
    </source>
</evidence>
<keyword evidence="3" id="KW-1185">Reference proteome</keyword>
<accession>A0A6A6B0V7</accession>
<evidence type="ECO:0000256" key="1">
    <source>
        <dbReference type="SAM" id="MobiDB-lite"/>
    </source>
</evidence>
<feature type="region of interest" description="Disordered" evidence="1">
    <location>
        <begin position="1"/>
        <end position="104"/>
    </location>
</feature>
<feature type="compositionally biased region" description="Basic and acidic residues" evidence="1">
    <location>
        <begin position="21"/>
        <end position="36"/>
    </location>
</feature>
<proteinExistence type="predicted"/>
<name>A0A6A6B0V7_9PEZI</name>
<dbReference type="EMBL" id="ML995523">
    <property type="protein sequence ID" value="KAF2136361.1"/>
    <property type="molecule type" value="Genomic_DNA"/>
</dbReference>
<dbReference type="Proteomes" id="UP000799438">
    <property type="component" value="Unassembled WGS sequence"/>
</dbReference>
<dbReference type="GeneID" id="54301137"/>
<gene>
    <name evidence="2" type="ORF">K452DRAFT_313228</name>
</gene>
<feature type="compositionally biased region" description="Low complexity" evidence="1">
    <location>
        <begin position="93"/>
        <end position="104"/>
    </location>
</feature>
<organism evidence="2 3">
    <name type="scientific">Aplosporella prunicola CBS 121167</name>
    <dbReference type="NCBI Taxonomy" id="1176127"/>
    <lineage>
        <taxon>Eukaryota</taxon>
        <taxon>Fungi</taxon>
        <taxon>Dikarya</taxon>
        <taxon>Ascomycota</taxon>
        <taxon>Pezizomycotina</taxon>
        <taxon>Dothideomycetes</taxon>
        <taxon>Dothideomycetes incertae sedis</taxon>
        <taxon>Botryosphaeriales</taxon>
        <taxon>Aplosporellaceae</taxon>
        <taxon>Aplosporella</taxon>
    </lineage>
</organism>
<sequence>MAFGTLLTHGPSTKGQGSCRLAEESVKHRKPDHVDTDSVGDGTAARPCKRGRPHRQTAAMALPHKHNKRKGVRISSNKHVGQSRTNHIGLSIAKDSAASTKASRKSTVASIDETAARLGKVVKQPVRRMSGLPDMSSGHPANITDMTVQAMAELGDAISEA</sequence>
<feature type="compositionally biased region" description="Basic residues" evidence="1">
    <location>
        <begin position="63"/>
        <end position="72"/>
    </location>
</feature>
<evidence type="ECO:0000313" key="3">
    <source>
        <dbReference type="Proteomes" id="UP000799438"/>
    </source>
</evidence>